<protein>
    <recommendedName>
        <fullName evidence="7">J domain-containing protein</fullName>
    </recommendedName>
</protein>
<dbReference type="SMART" id="SM00271">
    <property type="entry name" value="DnaJ"/>
    <property type="match status" value="1"/>
</dbReference>
<feature type="non-terminal residue" evidence="8">
    <location>
        <position position="1"/>
    </location>
</feature>
<evidence type="ECO:0000259" key="7">
    <source>
        <dbReference type="PROSITE" id="PS50076"/>
    </source>
</evidence>
<evidence type="ECO:0000256" key="4">
    <source>
        <dbReference type="ARBA" id="ARBA00023186"/>
    </source>
</evidence>
<dbReference type="InterPro" id="IPR001623">
    <property type="entry name" value="DnaJ_domain"/>
</dbReference>
<evidence type="ECO:0000313" key="9">
    <source>
        <dbReference type="Proteomes" id="UP001159363"/>
    </source>
</evidence>
<feature type="domain" description="J" evidence="7">
    <location>
        <begin position="1"/>
        <end position="50"/>
    </location>
</feature>
<accession>A0ABQ9G0J8</accession>
<reference evidence="8 9" key="1">
    <citation type="submission" date="2023-02" db="EMBL/GenBank/DDBJ databases">
        <title>LHISI_Scaffold_Assembly.</title>
        <authorList>
            <person name="Stuart O.P."/>
            <person name="Cleave R."/>
            <person name="Magrath M.J.L."/>
            <person name="Mikheyev A.S."/>
        </authorList>
    </citation>
    <scope>NUCLEOTIDE SEQUENCE [LARGE SCALE GENOMIC DNA]</scope>
    <source>
        <strain evidence="8">Daus_M_001</strain>
        <tissue evidence="8">Leg muscle</tissue>
    </source>
</reference>
<dbReference type="Pfam" id="PF00226">
    <property type="entry name" value="DnaJ"/>
    <property type="match status" value="1"/>
</dbReference>
<comment type="caution">
    <text evidence="8">The sequence shown here is derived from an EMBL/GenBank/DDBJ whole genome shotgun (WGS) entry which is preliminary data.</text>
</comment>
<evidence type="ECO:0000256" key="1">
    <source>
        <dbReference type="ARBA" id="ARBA00004123"/>
    </source>
</evidence>
<evidence type="ECO:0000256" key="6">
    <source>
        <dbReference type="SAM" id="Coils"/>
    </source>
</evidence>
<dbReference type="Gene3D" id="1.10.287.110">
    <property type="entry name" value="DnaJ domain"/>
    <property type="match status" value="1"/>
</dbReference>
<organism evidence="8 9">
    <name type="scientific">Dryococelus australis</name>
    <dbReference type="NCBI Taxonomy" id="614101"/>
    <lineage>
        <taxon>Eukaryota</taxon>
        <taxon>Metazoa</taxon>
        <taxon>Ecdysozoa</taxon>
        <taxon>Arthropoda</taxon>
        <taxon>Hexapoda</taxon>
        <taxon>Insecta</taxon>
        <taxon>Pterygota</taxon>
        <taxon>Neoptera</taxon>
        <taxon>Polyneoptera</taxon>
        <taxon>Phasmatodea</taxon>
        <taxon>Verophasmatodea</taxon>
        <taxon>Anareolatae</taxon>
        <taxon>Phasmatidae</taxon>
        <taxon>Eurycanthinae</taxon>
        <taxon>Dryococelus</taxon>
    </lineage>
</organism>
<name>A0ABQ9G0J8_9NEOP</name>
<dbReference type="EMBL" id="JARBHB010000017">
    <property type="protein sequence ID" value="KAJ8865577.1"/>
    <property type="molecule type" value="Genomic_DNA"/>
</dbReference>
<keyword evidence="6" id="KW-0175">Coiled coil</keyword>
<keyword evidence="9" id="KW-1185">Reference proteome</keyword>
<evidence type="ECO:0000313" key="8">
    <source>
        <dbReference type="EMBL" id="KAJ8865577.1"/>
    </source>
</evidence>
<dbReference type="SUPFAM" id="SSF46565">
    <property type="entry name" value="Chaperone J-domain"/>
    <property type="match status" value="1"/>
</dbReference>
<dbReference type="Proteomes" id="UP001159363">
    <property type="component" value="Chromosome 16"/>
</dbReference>
<feature type="coiled-coil region" evidence="6">
    <location>
        <begin position="103"/>
        <end position="148"/>
    </location>
</feature>
<sequence>IKKAYRQKALTCHPDKHPDNPKAAELFHELSKALEILLDEAARVSHELLEASSWLVFLSGSKSLHTVLFYTVTCICRADITRYLLSHLALYELLAGCLWQAAYDAVQKAKADAKQRRRNLDSRYKKLREDLEEREKKAQEEDMRFRNMNFDYMTSEDKLERSNRCVNISYDQEVNKVYTRVATAMILGTLSEACYWQAEIERLRKEGSRHLKEEQEAVRQQLLREASVRDAVRKTQPEGSRLRIQWQASKDDPTNGGYDYATLHSILSKVSPITEYNFCICSTTKLARVLCDW</sequence>
<keyword evidence="4" id="KW-0143">Chaperone</keyword>
<dbReference type="CDD" id="cd06257">
    <property type="entry name" value="DnaJ"/>
    <property type="match status" value="1"/>
</dbReference>
<evidence type="ECO:0000256" key="2">
    <source>
        <dbReference type="ARBA" id="ARBA00004496"/>
    </source>
</evidence>
<dbReference type="InterPro" id="IPR036869">
    <property type="entry name" value="J_dom_sf"/>
</dbReference>
<gene>
    <name evidence="8" type="ORF">PR048_033097</name>
</gene>
<dbReference type="InterPro" id="IPR052094">
    <property type="entry name" value="Pre-mRNA-splicing_ERAD"/>
</dbReference>
<keyword evidence="3" id="KW-0963">Cytoplasm</keyword>
<dbReference type="PANTHER" id="PTHR44313">
    <property type="entry name" value="DNAJ HOMOLOG SUBFAMILY C MEMBER 17"/>
    <property type="match status" value="1"/>
</dbReference>
<proteinExistence type="predicted"/>
<dbReference type="PROSITE" id="PS50076">
    <property type="entry name" value="DNAJ_2"/>
    <property type="match status" value="1"/>
</dbReference>
<evidence type="ECO:0000256" key="5">
    <source>
        <dbReference type="ARBA" id="ARBA00023242"/>
    </source>
</evidence>
<comment type="subcellular location">
    <subcellularLocation>
        <location evidence="2">Cytoplasm</location>
    </subcellularLocation>
    <subcellularLocation>
        <location evidence="1">Nucleus</location>
    </subcellularLocation>
</comment>
<keyword evidence="5" id="KW-0539">Nucleus</keyword>
<evidence type="ECO:0000256" key="3">
    <source>
        <dbReference type="ARBA" id="ARBA00022490"/>
    </source>
</evidence>
<dbReference type="PANTHER" id="PTHR44313:SF1">
    <property type="entry name" value="DNAJ HOMOLOG SUBFAMILY C MEMBER 17"/>
    <property type="match status" value="1"/>
</dbReference>